<dbReference type="InterPro" id="IPR035965">
    <property type="entry name" value="PAS-like_dom_sf"/>
</dbReference>
<dbReference type="CDD" id="cd00130">
    <property type="entry name" value="PAS"/>
    <property type="match status" value="1"/>
</dbReference>
<dbReference type="NCBIfam" id="TIGR00229">
    <property type="entry name" value="sensory_box"/>
    <property type="match status" value="1"/>
</dbReference>
<reference evidence="3 4" key="1">
    <citation type="submission" date="2018-06" db="EMBL/GenBank/DDBJ databases">
        <title>Azoarcus communis strain SWub3 genome.</title>
        <authorList>
            <person name="Zorraquino Salvo V."/>
            <person name="Toubiana D."/>
            <person name="Blumwald E."/>
        </authorList>
    </citation>
    <scope>NUCLEOTIDE SEQUENCE [LARGE SCALE GENOMIC DNA]</scope>
    <source>
        <strain evidence="3 4">SWub3</strain>
    </source>
</reference>
<keyword evidence="4" id="KW-1185">Reference proteome</keyword>
<dbReference type="Proteomes" id="UP000248259">
    <property type="component" value="Unassembled WGS sequence"/>
</dbReference>
<protein>
    <submittedName>
        <fullName evidence="3">Diguanylate cyclase</fullName>
    </submittedName>
</protein>
<dbReference type="AlphaFoldDB" id="A0A323UY16"/>
<dbReference type="SUPFAM" id="SSF55073">
    <property type="entry name" value="Nucleotide cyclase"/>
    <property type="match status" value="1"/>
</dbReference>
<dbReference type="InterPro" id="IPR029787">
    <property type="entry name" value="Nucleotide_cyclase"/>
</dbReference>
<dbReference type="Gene3D" id="3.30.70.270">
    <property type="match status" value="1"/>
</dbReference>
<evidence type="ECO:0000259" key="2">
    <source>
        <dbReference type="PROSITE" id="PS50887"/>
    </source>
</evidence>
<dbReference type="Gene3D" id="3.30.450.40">
    <property type="match status" value="1"/>
</dbReference>
<dbReference type="InterPro" id="IPR003018">
    <property type="entry name" value="GAF"/>
</dbReference>
<dbReference type="PANTHER" id="PTHR46663">
    <property type="entry name" value="DIGUANYLATE CYCLASE DGCT-RELATED"/>
    <property type="match status" value="1"/>
</dbReference>
<dbReference type="SMART" id="SM00267">
    <property type="entry name" value="GGDEF"/>
    <property type="match status" value="1"/>
</dbReference>
<dbReference type="InterPro" id="IPR000014">
    <property type="entry name" value="PAS"/>
</dbReference>
<dbReference type="InterPro" id="IPR043128">
    <property type="entry name" value="Rev_trsase/Diguanyl_cyclase"/>
</dbReference>
<dbReference type="OrthoDB" id="5571399at2"/>
<dbReference type="SUPFAM" id="SSF55781">
    <property type="entry name" value="GAF domain-like"/>
    <property type="match status" value="1"/>
</dbReference>
<dbReference type="CDD" id="cd01949">
    <property type="entry name" value="GGDEF"/>
    <property type="match status" value="1"/>
</dbReference>
<accession>A0A323UY16</accession>
<sequence>MNTNIEQRIPNFIDLLLDMVFLVDETGRIVFANAACERILGYPPSSLIGHPMIELVLPEDRERTRAEAAKVMGGEGRIGFENRYRHKDGHVVHLTWSARWVDGDRLRLGVARDITRQKRVETMQAAVYAVSEATQNAADADALFAELHHIVASLIPVTAVAVATCHGTSDELSFSYRHLWPDDEAGTPVGSSLCTDVLAGGKARMLEGKALPACWKDDGYLLILPLTTRNGPVGVAMLKTPPGETYSGIDRELMEFIAAQAAIAIERTRLKAELLQAALYDELTRLPNRRLLYDRTRQALARCQRKQSRLGLLYVDVDDFKQINDSFGHASGDLLLREFATRLAGTVRASDTVARLAGDEFVVLMEDVSDETDVLAVIAKIREALAPAITLENAEARITASVGIALYPDHGNDIEQLLRHADQAMYRAKQDL</sequence>
<dbReference type="NCBIfam" id="TIGR00254">
    <property type="entry name" value="GGDEF"/>
    <property type="match status" value="1"/>
</dbReference>
<dbReference type="Pfam" id="PF00990">
    <property type="entry name" value="GGDEF"/>
    <property type="match status" value="1"/>
</dbReference>
<gene>
    <name evidence="3" type="ORF">DNK49_04105</name>
</gene>
<dbReference type="Pfam" id="PF13185">
    <property type="entry name" value="GAF_2"/>
    <property type="match status" value="1"/>
</dbReference>
<dbReference type="GO" id="GO:0003824">
    <property type="term" value="F:catalytic activity"/>
    <property type="evidence" value="ECO:0007669"/>
    <property type="project" value="UniProtKB-ARBA"/>
</dbReference>
<dbReference type="InterPro" id="IPR013655">
    <property type="entry name" value="PAS_fold_3"/>
</dbReference>
<dbReference type="EMBL" id="QKOE01000002">
    <property type="protein sequence ID" value="PZA17722.1"/>
    <property type="molecule type" value="Genomic_DNA"/>
</dbReference>
<dbReference type="PROSITE" id="PS50112">
    <property type="entry name" value="PAS"/>
    <property type="match status" value="1"/>
</dbReference>
<evidence type="ECO:0000313" key="3">
    <source>
        <dbReference type="EMBL" id="PZA17722.1"/>
    </source>
</evidence>
<dbReference type="InterPro" id="IPR000160">
    <property type="entry name" value="GGDEF_dom"/>
</dbReference>
<dbReference type="PROSITE" id="PS50887">
    <property type="entry name" value="GGDEF"/>
    <property type="match status" value="1"/>
</dbReference>
<dbReference type="RefSeq" id="WP_110523068.1">
    <property type="nucleotide sequence ID" value="NZ_QKOE01000002.1"/>
</dbReference>
<dbReference type="InterPro" id="IPR029016">
    <property type="entry name" value="GAF-like_dom_sf"/>
</dbReference>
<organism evidence="3 4">
    <name type="scientific">Parazoarcus communis SWub3 = DSM 12120</name>
    <dbReference type="NCBI Taxonomy" id="1121029"/>
    <lineage>
        <taxon>Bacteria</taxon>
        <taxon>Pseudomonadati</taxon>
        <taxon>Pseudomonadota</taxon>
        <taxon>Betaproteobacteria</taxon>
        <taxon>Rhodocyclales</taxon>
        <taxon>Zoogloeaceae</taxon>
        <taxon>Parazoarcus</taxon>
    </lineage>
</organism>
<feature type="domain" description="GGDEF" evidence="2">
    <location>
        <begin position="308"/>
        <end position="432"/>
    </location>
</feature>
<dbReference type="InterPro" id="IPR052163">
    <property type="entry name" value="DGC-Regulatory_Protein"/>
</dbReference>
<proteinExistence type="predicted"/>
<feature type="domain" description="PAS" evidence="1">
    <location>
        <begin position="5"/>
        <end position="75"/>
    </location>
</feature>
<dbReference type="SMART" id="SM00091">
    <property type="entry name" value="PAS"/>
    <property type="match status" value="1"/>
</dbReference>
<name>A0A323UY16_9RHOO</name>
<dbReference type="FunFam" id="3.30.70.270:FF:000001">
    <property type="entry name" value="Diguanylate cyclase domain protein"/>
    <property type="match status" value="1"/>
</dbReference>
<comment type="caution">
    <text evidence="3">The sequence shown here is derived from an EMBL/GenBank/DDBJ whole genome shotgun (WGS) entry which is preliminary data.</text>
</comment>
<evidence type="ECO:0000259" key="1">
    <source>
        <dbReference type="PROSITE" id="PS50112"/>
    </source>
</evidence>
<dbReference type="Pfam" id="PF08447">
    <property type="entry name" value="PAS_3"/>
    <property type="match status" value="1"/>
</dbReference>
<dbReference type="Gene3D" id="3.30.450.20">
    <property type="entry name" value="PAS domain"/>
    <property type="match status" value="1"/>
</dbReference>
<dbReference type="SUPFAM" id="SSF55785">
    <property type="entry name" value="PYP-like sensor domain (PAS domain)"/>
    <property type="match status" value="1"/>
</dbReference>
<dbReference type="PANTHER" id="PTHR46663:SF3">
    <property type="entry name" value="SLL0267 PROTEIN"/>
    <property type="match status" value="1"/>
</dbReference>
<evidence type="ECO:0000313" key="4">
    <source>
        <dbReference type="Proteomes" id="UP000248259"/>
    </source>
</evidence>